<name>A0A139WFD0_TRICA</name>
<reference evidence="2 3" key="2">
    <citation type="journal article" date="2010" name="Nucleic Acids Res.">
        <title>BeetleBase in 2010: revisions to provide comprehensive genomic information for Tribolium castaneum.</title>
        <authorList>
            <person name="Kim H.S."/>
            <person name="Murphy T."/>
            <person name="Xia J."/>
            <person name="Caragea D."/>
            <person name="Park Y."/>
            <person name="Beeman R.W."/>
            <person name="Lorenzen M.D."/>
            <person name="Butcher S."/>
            <person name="Manak J.R."/>
            <person name="Brown S.J."/>
        </authorList>
    </citation>
    <scope>GENOME REANNOTATION</scope>
    <source>
        <strain evidence="2 3">Georgia GA2</strain>
    </source>
</reference>
<dbReference type="EMBL" id="KQ971354">
    <property type="protein sequence ID" value="KYB26581.1"/>
    <property type="molecule type" value="Genomic_DNA"/>
</dbReference>
<keyword evidence="3" id="KW-1185">Reference proteome</keyword>
<dbReference type="AlphaFoldDB" id="A0A139WFD0"/>
<evidence type="ECO:0000313" key="2">
    <source>
        <dbReference type="EMBL" id="KYB26581.1"/>
    </source>
</evidence>
<sequence length="173" mass="19353">MATSNKLQILSLAFRTSYTGSSVRVPQIKAALVAEGNCVPFLVTLLSFLTPWLSVPVLREYENLDCMSETQMSVFGDKLYVWRLYVQYLSSNKCQLPVLVREDLVWHFVVGYNLHATLCHSWDVHCLGDDLGDSSRPNHSKLEPLSSESDAISRKSMPASCIPTSRPFSKGLP</sequence>
<accession>A0A139WFD0</accession>
<dbReference type="InParanoid" id="A0A139WFD0"/>
<organism evidence="2 3">
    <name type="scientific">Tribolium castaneum</name>
    <name type="common">Red flour beetle</name>
    <dbReference type="NCBI Taxonomy" id="7070"/>
    <lineage>
        <taxon>Eukaryota</taxon>
        <taxon>Metazoa</taxon>
        <taxon>Ecdysozoa</taxon>
        <taxon>Arthropoda</taxon>
        <taxon>Hexapoda</taxon>
        <taxon>Insecta</taxon>
        <taxon>Pterygota</taxon>
        <taxon>Neoptera</taxon>
        <taxon>Endopterygota</taxon>
        <taxon>Coleoptera</taxon>
        <taxon>Polyphaga</taxon>
        <taxon>Cucujiformia</taxon>
        <taxon>Tenebrionidae</taxon>
        <taxon>Tenebrionidae incertae sedis</taxon>
        <taxon>Tribolium</taxon>
    </lineage>
</organism>
<proteinExistence type="predicted"/>
<gene>
    <name evidence="2" type="primary">AUGUSTUS-3.0.2_33877</name>
    <name evidence="2" type="ORF">TcasGA2_TC033877</name>
</gene>
<feature type="region of interest" description="Disordered" evidence="1">
    <location>
        <begin position="138"/>
        <end position="173"/>
    </location>
</feature>
<protein>
    <submittedName>
        <fullName evidence="2">Uncharacterized protein</fullName>
    </submittedName>
</protein>
<evidence type="ECO:0000313" key="3">
    <source>
        <dbReference type="Proteomes" id="UP000007266"/>
    </source>
</evidence>
<evidence type="ECO:0000256" key="1">
    <source>
        <dbReference type="SAM" id="MobiDB-lite"/>
    </source>
</evidence>
<reference evidence="2 3" key="1">
    <citation type="journal article" date="2008" name="Nature">
        <title>The genome of the model beetle and pest Tribolium castaneum.</title>
        <authorList>
            <consortium name="Tribolium Genome Sequencing Consortium"/>
            <person name="Richards S."/>
            <person name="Gibbs R.A."/>
            <person name="Weinstock G.M."/>
            <person name="Brown S.J."/>
            <person name="Denell R."/>
            <person name="Beeman R.W."/>
            <person name="Gibbs R."/>
            <person name="Beeman R.W."/>
            <person name="Brown S.J."/>
            <person name="Bucher G."/>
            <person name="Friedrich M."/>
            <person name="Grimmelikhuijzen C.J."/>
            <person name="Klingler M."/>
            <person name="Lorenzen M."/>
            <person name="Richards S."/>
            <person name="Roth S."/>
            <person name="Schroder R."/>
            <person name="Tautz D."/>
            <person name="Zdobnov E.M."/>
            <person name="Muzny D."/>
            <person name="Gibbs R.A."/>
            <person name="Weinstock G.M."/>
            <person name="Attaway T."/>
            <person name="Bell S."/>
            <person name="Buhay C.J."/>
            <person name="Chandrabose M.N."/>
            <person name="Chavez D."/>
            <person name="Clerk-Blankenburg K.P."/>
            <person name="Cree A."/>
            <person name="Dao M."/>
            <person name="Davis C."/>
            <person name="Chacko J."/>
            <person name="Dinh H."/>
            <person name="Dugan-Rocha S."/>
            <person name="Fowler G."/>
            <person name="Garner T.T."/>
            <person name="Garnes J."/>
            <person name="Gnirke A."/>
            <person name="Hawes A."/>
            <person name="Hernandez J."/>
            <person name="Hines S."/>
            <person name="Holder M."/>
            <person name="Hume J."/>
            <person name="Jhangiani S.N."/>
            <person name="Joshi V."/>
            <person name="Khan Z.M."/>
            <person name="Jackson L."/>
            <person name="Kovar C."/>
            <person name="Kowis A."/>
            <person name="Lee S."/>
            <person name="Lewis L.R."/>
            <person name="Margolis J."/>
            <person name="Morgan M."/>
            <person name="Nazareth L.V."/>
            <person name="Nguyen N."/>
            <person name="Okwuonu G."/>
            <person name="Parker D."/>
            <person name="Richards S."/>
            <person name="Ruiz S.J."/>
            <person name="Santibanez J."/>
            <person name="Savard J."/>
            <person name="Scherer S.E."/>
            <person name="Schneider B."/>
            <person name="Sodergren E."/>
            <person name="Tautz D."/>
            <person name="Vattahil S."/>
            <person name="Villasana D."/>
            <person name="White C.S."/>
            <person name="Wright R."/>
            <person name="Park Y."/>
            <person name="Beeman R.W."/>
            <person name="Lord J."/>
            <person name="Oppert B."/>
            <person name="Lorenzen M."/>
            <person name="Brown S."/>
            <person name="Wang L."/>
            <person name="Savard J."/>
            <person name="Tautz D."/>
            <person name="Richards S."/>
            <person name="Weinstock G."/>
            <person name="Gibbs R.A."/>
            <person name="Liu Y."/>
            <person name="Worley K."/>
            <person name="Weinstock G."/>
            <person name="Elsik C.G."/>
            <person name="Reese J.T."/>
            <person name="Elhaik E."/>
            <person name="Landan G."/>
            <person name="Graur D."/>
            <person name="Arensburger P."/>
            <person name="Atkinson P."/>
            <person name="Beeman R.W."/>
            <person name="Beidler J."/>
            <person name="Brown S.J."/>
            <person name="Demuth J.P."/>
            <person name="Drury D.W."/>
            <person name="Du Y.Z."/>
            <person name="Fujiwara H."/>
            <person name="Lorenzen M."/>
            <person name="Maselli V."/>
            <person name="Osanai M."/>
            <person name="Park Y."/>
            <person name="Robertson H.M."/>
            <person name="Tu Z."/>
            <person name="Wang J.J."/>
            <person name="Wang S."/>
            <person name="Richards S."/>
            <person name="Song H."/>
            <person name="Zhang L."/>
            <person name="Sodergren E."/>
            <person name="Werner D."/>
            <person name="Stanke M."/>
            <person name="Morgenstern B."/>
            <person name="Solovyev V."/>
            <person name="Kosarev P."/>
            <person name="Brown G."/>
            <person name="Chen H.C."/>
            <person name="Ermolaeva O."/>
            <person name="Hlavina W."/>
            <person name="Kapustin Y."/>
            <person name="Kiryutin B."/>
            <person name="Kitts P."/>
            <person name="Maglott D."/>
            <person name="Pruitt K."/>
            <person name="Sapojnikov V."/>
            <person name="Souvorov A."/>
            <person name="Mackey A.J."/>
            <person name="Waterhouse R.M."/>
            <person name="Wyder S."/>
            <person name="Zdobnov E.M."/>
            <person name="Zdobnov E.M."/>
            <person name="Wyder S."/>
            <person name="Kriventseva E.V."/>
            <person name="Kadowaki T."/>
            <person name="Bork P."/>
            <person name="Aranda M."/>
            <person name="Bao R."/>
            <person name="Beermann A."/>
            <person name="Berns N."/>
            <person name="Bolognesi R."/>
            <person name="Bonneton F."/>
            <person name="Bopp D."/>
            <person name="Brown S.J."/>
            <person name="Bucher G."/>
            <person name="Butts T."/>
            <person name="Chaumot A."/>
            <person name="Denell R.E."/>
            <person name="Ferrier D.E."/>
            <person name="Friedrich M."/>
            <person name="Gordon C.M."/>
            <person name="Jindra M."/>
            <person name="Klingler M."/>
            <person name="Lan Q."/>
            <person name="Lattorff H.M."/>
            <person name="Laudet V."/>
            <person name="von Levetsow C."/>
            <person name="Liu Z."/>
            <person name="Lutz R."/>
            <person name="Lynch J.A."/>
            <person name="da Fonseca R.N."/>
            <person name="Posnien N."/>
            <person name="Reuter R."/>
            <person name="Roth S."/>
            <person name="Savard J."/>
            <person name="Schinko J.B."/>
            <person name="Schmitt C."/>
            <person name="Schoppmeier M."/>
            <person name="Schroder R."/>
            <person name="Shippy T.D."/>
            <person name="Simonnet F."/>
            <person name="Marques-Souza H."/>
            <person name="Tautz D."/>
            <person name="Tomoyasu Y."/>
            <person name="Trauner J."/>
            <person name="Van der Zee M."/>
            <person name="Vervoort M."/>
            <person name="Wittkopp N."/>
            <person name="Wimmer E.A."/>
            <person name="Yang X."/>
            <person name="Jones A.K."/>
            <person name="Sattelle D.B."/>
            <person name="Ebert P.R."/>
            <person name="Nelson D."/>
            <person name="Scott J.G."/>
            <person name="Beeman R.W."/>
            <person name="Muthukrishnan S."/>
            <person name="Kramer K.J."/>
            <person name="Arakane Y."/>
            <person name="Beeman R.W."/>
            <person name="Zhu Q."/>
            <person name="Hogenkamp D."/>
            <person name="Dixit R."/>
            <person name="Oppert B."/>
            <person name="Jiang H."/>
            <person name="Zou Z."/>
            <person name="Marshall J."/>
            <person name="Elpidina E."/>
            <person name="Vinokurov K."/>
            <person name="Oppert C."/>
            <person name="Zou Z."/>
            <person name="Evans J."/>
            <person name="Lu Z."/>
            <person name="Zhao P."/>
            <person name="Sumathipala N."/>
            <person name="Altincicek B."/>
            <person name="Vilcinskas A."/>
            <person name="Williams M."/>
            <person name="Hultmark D."/>
            <person name="Hetru C."/>
            <person name="Jiang H."/>
            <person name="Grimmelikhuijzen C.J."/>
            <person name="Hauser F."/>
            <person name="Cazzamali G."/>
            <person name="Williamson M."/>
            <person name="Park Y."/>
            <person name="Li B."/>
            <person name="Tanaka Y."/>
            <person name="Predel R."/>
            <person name="Neupert S."/>
            <person name="Schachtner J."/>
            <person name="Verleyen P."/>
            <person name="Raible F."/>
            <person name="Bork P."/>
            <person name="Friedrich M."/>
            <person name="Walden K.K."/>
            <person name="Robertson H.M."/>
            <person name="Angeli S."/>
            <person name="Foret S."/>
            <person name="Bucher G."/>
            <person name="Schuetz S."/>
            <person name="Maleszka R."/>
            <person name="Wimmer E.A."/>
            <person name="Beeman R.W."/>
            <person name="Lorenzen M."/>
            <person name="Tomoyasu Y."/>
            <person name="Miller S.C."/>
            <person name="Grossmann D."/>
            <person name="Bucher G."/>
        </authorList>
    </citation>
    <scope>NUCLEOTIDE SEQUENCE [LARGE SCALE GENOMIC DNA]</scope>
    <source>
        <strain evidence="2 3">Georgia GA2</strain>
    </source>
</reference>
<dbReference type="Proteomes" id="UP000007266">
    <property type="component" value="Linkage group 7"/>
</dbReference>